<keyword evidence="4" id="KW-1185">Reference proteome</keyword>
<evidence type="ECO:0000259" key="2">
    <source>
        <dbReference type="Pfam" id="PF23189"/>
    </source>
</evidence>
<dbReference type="PIRSF" id="PIRSF033271">
    <property type="entry name" value="UCP033271"/>
    <property type="match status" value="1"/>
</dbReference>
<sequence length="424" mass="45477">MATIALLGSCDTKLEELLFLRDQILQTPNTSVILIDVGRRSIEHEAITITQPQLISRYGGTRDAVTHLSRDELVRFMSSCATKAIKELLDSHSIHAIISAGGSGGTSLATKVMRDALPVGFPKMMVSTVASGDTGPYVGETDITMMYSVVDVAGLNQILRDILGNAGAAIAAAAHAYLSRQHQQKQAPNPQTPRKKRVGITMFGVTTPGVDAIRHFLESPSTNPSVPIETYIFHATGHGGRAMERLIRERQLDAVLDITTTEIVDHLTGGVMSAGPGRLAAAARAGIPTIVSLGATDMTNFGPRDTVPERYQDRKLYVHNPVVTLMRSSADECRRVGEFICDKLKAAGRPEMVQVWIPRGGVSMLSTAGGPFEDREADEVLFGAVREGLRGSGVVVVEDERDVNDGGWARDVAGALVRLMGEGV</sequence>
<dbReference type="Gene3D" id="3.40.50.12020">
    <property type="entry name" value="Uncharacterised protein family UPF0261, NN domain"/>
    <property type="match status" value="1"/>
</dbReference>
<feature type="domain" description="UPF0261" evidence="1">
    <location>
        <begin position="3"/>
        <end position="177"/>
    </location>
</feature>
<proteinExistence type="predicted"/>
<evidence type="ECO:0000259" key="1">
    <source>
        <dbReference type="Pfam" id="PF06792"/>
    </source>
</evidence>
<dbReference type="InterPro" id="IPR051353">
    <property type="entry name" value="Tobamovirus_resist_UPF0261"/>
</dbReference>
<evidence type="ECO:0000313" key="3">
    <source>
        <dbReference type="EMBL" id="KAK0628335.1"/>
    </source>
</evidence>
<dbReference type="EMBL" id="JAULSR010000002">
    <property type="protein sequence ID" value="KAK0628335.1"/>
    <property type="molecule type" value="Genomic_DNA"/>
</dbReference>
<dbReference type="Proteomes" id="UP001174934">
    <property type="component" value="Unassembled WGS sequence"/>
</dbReference>
<dbReference type="Pfam" id="PF23189">
    <property type="entry name" value="UPF0261_C"/>
    <property type="match status" value="1"/>
</dbReference>
<dbReference type="PANTHER" id="PTHR31862">
    <property type="entry name" value="UPF0261 DOMAIN PROTEIN (AFU_ORTHOLOGUE AFUA_1G10120)"/>
    <property type="match status" value="1"/>
</dbReference>
<dbReference type="InterPro" id="IPR056778">
    <property type="entry name" value="UPF0261_C"/>
</dbReference>
<dbReference type="AlphaFoldDB" id="A0AA39X7U0"/>
<dbReference type="PANTHER" id="PTHR31862:SF1">
    <property type="entry name" value="UPF0261 DOMAIN PROTEIN (AFU_ORTHOLOGUE AFUA_1G10120)"/>
    <property type="match status" value="1"/>
</dbReference>
<reference evidence="3" key="1">
    <citation type="submission" date="2023-06" db="EMBL/GenBank/DDBJ databases">
        <title>Genome-scale phylogeny and comparative genomics of the fungal order Sordariales.</title>
        <authorList>
            <consortium name="Lawrence Berkeley National Laboratory"/>
            <person name="Hensen N."/>
            <person name="Bonometti L."/>
            <person name="Westerberg I."/>
            <person name="Brannstrom I.O."/>
            <person name="Guillou S."/>
            <person name="Cros-Aarteil S."/>
            <person name="Calhoun S."/>
            <person name="Haridas S."/>
            <person name="Kuo A."/>
            <person name="Mondo S."/>
            <person name="Pangilinan J."/>
            <person name="Riley R."/>
            <person name="LaButti K."/>
            <person name="Andreopoulos B."/>
            <person name="Lipzen A."/>
            <person name="Chen C."/>
            <person name="Yanf M."/>
            <person name="Daum C."/>
            <person name="Ng V."/>
            <person name="Clum A."/>
            <person name="Steindorff A."/>
            <person name="Ohm R."/>
            <person name="Martin F."/>
            <person name="Silar P."/>
            <person name="Natvig D."/>
            <person name="Lalanne C."/>
            <person name="Gautier V."/>
            <person name="Ament-velasquez S.L."/>
            <person name="Kruys A."/>
            <person name="Hutchinson M.I."/>
            <person name="Powell A.J."/>
            <person name="Barry K."/>
            <person name="Miller A.N."/>
            <person name="Grigoriev I.V."/>
            <person name="Debuchy R."/>
            <person name="Gladieux P."/>
            <person name="Thoren M.H."/>
            <person name="Johannesson H."/>
        </authorList>
    </citation>
    <scope>NUCLEOTIDE SEQUENCE</scope>
    <source>
        <strain evidence="3">SMH3391-2</strain>
    </source>
</reference>
<dbReference type="Pfam" id="PF06792">
    <property type="entry name" value="UPF0261"/>
    <property type="match status" value="1"/>
</dbReference>
<comment type="caution">
    <text evidence="3">The sequence shown here is derived from an EMBL/GenBank/DDBJ whole genome shotgun (WGS) entry which is preliminary data.</text>
</comment>
<organism evidence="3 4">
    <name type="scientific">Bombardia bombarda</name>
    <dbReference type="NCBI Taxonomy" id="252184"/>
    <lineage>
        <taxon>Eukaryota</taxon>
        <taxon>Fungi</taxon>
        <taxon>Dikarya</taxon>
        <taxon>Ascomycota</taxon>
        <taxon>Pezizomycotina</taxon>
        <taxon>Sordariomycetes</taxon>
        <taxon>Sordariomycetidae</taxon>
        <taxon>Sordariales</taxon>
        <taxon>Lasiosphaeriaceae</taxon>
        <taxon>Bombardia</taxon>
    </lineage>
</organism>
<feature type="domain" description="UPF0261" evidence="2">
    <location>
        <begin position="195"/>
        <end position="420"/>
    </location>
</feature>
<protein>
    <submittedName>
        <fullName evidence="3">Uncharacterized protein</fullName>
    </submittedName>
</protein>
<dbReference type="InterPro" id="IPR044122">
    <property type="entry name" value="UPF0261_N"/>
</dbReference>
<dbReference type="InterPro" id="IPR008322">
    <property type="entry name" value="UPF0261"/>
</dbReference>
<dbReference type="Gene3D" id="3.40.50.12030">
    <property type="entry name" value="Uncharacterised protein family UPF0261, NC domain"/>
    <property type="match status" value="1"/>
</dbReference>
<name>A0AA39X7U0_9PEZI</name>
<dbReference type="NCBIfam" id="NF002674">
    <property type="entry name" value="PRK02399.1-2"/>
    <property type="match status" value="1"/>
</dbReference>
<evidence type="ECO:0000313" key="4">
    <source>
        <dbReference type="Proteomes" id="UP001174934"/>
    </source>
</evidence>
<gene>
    <name evidence="3" type="ORF">B0T17DRAFT_652218</name>
</gene>
<dbReference type="CDD" id="cd15488">
    <property type="entry name" value="Tm-1-like"/>
    <property type="match status" value="1"/>
</dbReference>
<accession>A0AA39X7U0</accession>